<feature type="region of interest" description="Disordered" evidence="6">
    <location>
        <begin position="1"/>
        <end position="93"/>
    </location>
</feature>
<feature type="domain" description="WRKY" evidence="7">
    <location>
        <begin position="89"/>
        <end position="153"/>
    </location>
</feature>
<dbReference type="Pfam" id="PF03106">
    <property type="entry name" value="WRKY"/>
    <property type="match status" value="2"/>
</dbReference>
<evidence type="ECO:0000313" key="9">
    <source>
        <dbReference type="Proteomes" id="UP001396334"/>
    </source>
</evidence>
<dbReference type="InterPro" id="IPR003657">
    <property type="entry name" value="WRKY_dom"/>
</dbReference>
<feature type="domain" description="WRKY" evidence="7">
    <location>
        <begin position="262"/>
        <end position="327"/>
    </location>
</feature>
<dbReference type="SMART" id="SM00774">
    <property type="entry name" value="WRKY"/>
    <property type="match status" value="2"/>
</dbReference>
<evidence type="ECO:0000256" key="3">
    <source>
        <dbReference type="ARBA" id="ARBA00023125"/>
    </source>
</evidence>
<dbReference type="SUPFAM" id="SSF118290">
    <property type="entry name" value="WRKY DNA-binding domain"/>
    <property type="match status" value="2"/>
</dbReference>
<dbReference type="EMBL" id="JBBPBN010000006">
    <property type="protein sequence ID" value="KAK9035134.1"/>
    <property type="molecule type" value="Genomic_DNA"/>
</dbReference>
<comment type="caution">
    <text evidence="8">The sequence shown here is derived from an EMBL/GenBank/DDBJ whole genome shotgun (WGS) entry which is preliminary data.</text>
</comment>
<dbReference type="PANTHER" id="PTHR31221:SF125">
    <property type="entry name" value="WRKY TRANSCRIPTION FACTOR 1"/>
    <property type="match status" value="1"/>
</dbReference>
<protein>
    <recommendedName>
        <fullName evidence="7">WRKY domain-containing protein</fullName>
    </recommendedName>
</protein>
<evidence type="ECO:0000256" key="2">
    <source>
        <dbReference type="ARBA" id="ARBA00023015"/>
    </source>
</evidence>
<dbReference type="Gene3D" id="2.20.25.80">
    <property type="entry name" value="WRKY domain"/>
    <property type="match status" value="2"/>
</dbReference>
<evidence type="ECO:0000259" key="7">
    <source>
        <dbReference type="PROSITE" id="PS50811"/>
    </source>
</evidence>
<evidence type="ECO:0000256" key="5">
    <source>
        <dbReference type="ARBA" id="ARBA00023242"/>
    </source>
</evidence>
<keyword evidence="9" id="KW-1185">Reference proteome</keyword>
<keyword evidence="5" id="KW-0539">Nucleus</keyword>
<reference evidence="8 9" key="1">
    <citation type="journal article" date="2024" name="G3 (Bethesda)">
        <title>Genome assembly of Hibiscus sabdariffa L. provides insights into metabolisms of medicinal natural products.</title>
        <authorList>
            <person name="Kim T."/>
        </authorList>
    </citation>
    <scope>NUCLEOTIDE SEQUENCE [LARGE SCALE GENOMIC DNA]</scope>
    <source>
        <strain evidence="8">TK-2024</strain>
        <tissue evidence="8">Old leaves</tissue>
    </source>
</reference>
<evidence type="ECO:0000256" key="4">
    <source>
        <dbReference type="ARBA" id="ARBA00023163"/>
    </source>
</evidence>
<name>A0ABR2TD01_9ROSI</name>
<feature type="region of interest" description="Disordered" evidence="6">
    <location>
        <begin position="434"/>
        <end position="485"/>
    </location>
</feature>
<keyword evidence="2" id="KW-0805">Transcription regulation</keyword>
<feature type="region of interest" description="Disordered" evidence="6">
    <location>
        <begin position="178"/>
        <end position="255"/>
    </location>
</feature>
<keyword evidence="3" id="KW-0238">DNA-binding</keyword>
<evidence type="ECO:0000313" key="8">
    <source>
        <dbReference type="EMBL" id="KAK9035134.1"/>
    </source>
</evidence>
<feature type="compositionally biased region" description="Polar residues" evidence="6">
    <location>
        <begin position="185"/>
        <end position="201"/>
    </location>
</feature>
<evidence type="ECO:0000256" key="6">
    <source>
        <dbReference type="SAM" id="MobiDB-lite"/>
    </source>
</evidence>
<accession>A0ABR2TD01</accession>
<dbReference type="PANTHER" id="PTHR31221">
    <property type="entry name" value="WRKY TRANSCRIPTION FACTOR PROTEIN 1-RELATED"/>
    <property type="match status" value="1"/>
</dbReference>
<feature type="compositionally biased region" description="Polar residues" evidence="6">
    <location>
        <begin position="434"/>
        <end position="450"/>
    </location>
</feature>
<feature type="compositionally biased region" description="Polar residues" evidence="6">
    <location>
        <begin position="27"/>
        <end position="48"/>
    </location>
</feature>
<dbReference type="InterPro" id="IPR044810">
    <property type="entry name" value="WRKY_plant"/>
</dbReference>
<comment type="subcellular location">
    <subcellularLocation>
        <location evidence="1">Nucleus</location>
    </subcellularLocation>
</comment>
<proteinExistence type="predicted"/>
<gene>
    <name evidence="8" type="ORF">V6N11_077183</name>
</gene>
<dbReference type="PROSITE" id="PS50811">
    <property type="entry name" value="WRKY"/>
    <property type="match status" value="2"/>
</dbReference>
<dbReference type="InterPro" id="IPR036576">
    <property type="entry name" value="WRKY_dom_sf"/>
</dbReference>
<organism evidence="8 9">
    <name type="scientific">Hibiscus sabdariffa</name>
    <name type="common">roselle</name>
    <dbReference type="NCBI Taxonomy" id="183260"/>
    <lineage>
        <taxon>Eukaryota</taxon>
        <taxon>Viridiplantae</taxon>
        <taxon>Streptophyta</taxon>
        <taxon>Embryophyta</taxon>
        <taxon>Tracheophyta</taxon>
        <taxon>Spermatophyta</taxon>
        <taxon>Magnoliopsida</taxon>
        <taxon>eudicotyledons</taxon>
        <taxon>Gunneridae</taxon>
        <taxon>Pentapetalae</taxon>
        <taxon>rosids</taxon>
        <taxon>malvids</taxon>
        <taxon>Malvales</taxon>
        <taxon>Malvaceae</taxon>
        <taxon>Malvoideae</taxon>
        <taxon>Hibiscus</taxon>
    </lineage>
</organism>
<sequence>MVSSGDSVPDEVGEDKLQSPDAGRNALQHSDSKFPSSQSDQGGETPSIKSEKYLLSQSEKLGNTPSMMTKMTSLTPSTLPGMEGSSTVVREKPTGDGYNWRKYGQKLVKGNEFIRSYYRCTHPKCLVKKQLEHSHDGKMVDIVYFGHHDHPKSLNLPLAVDFGVSVVEERPDNSSAIVVKDKSLDAQTPHQIEPTGGSQPLASAVSEDAKSTSSKSNRIRNVADSDDDHLISKRRKKENSNADASPVEKPASESHMVIKTLSEVDIVNDGYRWRKYGQKLVKGNPNPRSYYRCSTPGCPVKKHVERASHDAKLVITTYEGRHDHDLPPNRTVITTYQGVNVHSGSHHERPRAKVEESQAVCLDIIVHPNFKVENKSSEQLNGESRTKSEGSDTVCVGMVDTPILCLESGSNEQQSGKLDPSKESDAVHHCTIVHSTSSSQSTINKQQSSKSETDAVCIDKMVHTTPHSDCNFDEQRLPSTEPVQS</sequence>
<feature type="compositionally biased region" description="Polar residues" evidence="6">
    <location>
        <begin position="55"/>
        <end position="88"/>
    </location>
</feature>
<keyword evidence="4" id="KW-0804">Transcription</keyword>
<evidence type="ECO:0000256" key="1">
    <source>
        <dbReference type="ARBA" id="ARBA00004123"/>
    </source>
</evidence>
<dbReference type="Proteomes" id="UP001396334">
    <property type="component" value="Unassembled WGS sequence"/>
</dbReference>